<accession>A0A553V5S0</accession>
<organism evidence="1 2">
    <name type="scientific">Deinococcus detaillensis</name>
    <dbReference type="NCBI Taxonomy" id="2592048"/>
    <lineage>
        <taxon>Bacteria</taxon>
        <taxon>Thermotogati</taxon>
        <taxon>Deinococcota</taxon>
        <taxon>Deinococci</taxon>
        <taxon>Deinococcales</taxon>
        <taxon>Deinococcaceae</taxon>
        <taxon>Deinococcus</taxon>
    </lineage>
</organism>
<evidence type="ECO:0000313" key="2">
    <source>
        <dbReference type="Proteomes" id="UP000316092"/>
    </source>
</evidence>
<sequence>MKGPIIFLHPNAGDDEITSEILSWMGGKIDRDALERLVRANLFEGSLLSVGKVVSLNGQTRTVICNIPGRRDICEIDGIDIYLRNNPENKSNGAVYSTSKLRSKEGYTFLLPLQ</sequence>
<gene>
    <name evidence="1" type="ORF">FNU79_00760</name>
</gene>
<protein>
    <submittedName>
        <fullName evidence="1">Uncharacterized protein</fullName>
    </submittedName>
</protein>
<proteinExistence type="predicted"/>
<name>A0A553V5S0_9DEIO</name>
<dbReference type="EMBL" id="VKDB01000001">
    <property type="protein sequence ID" value="TSA87818.1"/>
    <property type="molecule type" value="Genomic_DNA"/>
</dbReference>
<dbReference type="RefSeq" id="WP_143719024.1">
    <property type="nucleotide sequence ID" value="NZ_VKDB01000001.1"/>
</dbReference>
<dbReference type="OrthoDB" id="64878at2"/>
<reference evidence="1 2" key="1">
    <citation type="submission" date="2019-07" db="EMBL/GenBank/DDBJ databases">
        <title>Deinococcus detaillus sp. nov., isolated from humus soil in Antarctica.</title>
        <authorList>
            <person name="Zhang K."/>
        </authorList>
    </citation>
    <scope>NUCLEOTIDE SEQUENCE [LARGE SCALE GENOMIC DNA]</scope>
    <source>
        <strain evidence="1 2">H1</strain>
    </source>
</reference>
<keyword evidence="2" id="KW-1185">Reference proteome</keyword>
<dbReference type="Proteomes" id="UP000316092">
    <property type="component" value="Unassembled WGS sequence"/>
</dbReference>
<evidence type="ECO:0000313" key="1">
    <source>
        <dbReference type="EMBL" id="TSA87818.1"/>
    </source>
</evidence>
<dbReference type="AlphaFoldDB" id="A0A553V5S0"/>
<comment type="caution">
    <text evidence="1">The sequence shown here is derived from an EMBL/GenBank/DDBJ whole genome shotgun (WGS) entry which is preliminary data.</text>
</comment>